<feature type="transmembrane region" description="Helical" evidence="1">
    <location>
        <begin position="29"/>
        <end position="53"/>
    </location>
</feature>
<keyword evidence="1" id="KW-1133">Transmembrane helix</keyword>
<proteinExistence type="predicted"/>
<feature type="non-terminal residue" evidence="2">
    <location>
        <position position="60"/>
    </location>
</feature>
<organism evidence="2">
    <name type="scientific">marine sediment metagenome</name>
    <dbReference type="NCBI Taxonomy" id="412755"/>
    <lineage>
        <taxon>unclassified sequences</taxon>
        <taxon>metagenomes</taxon>
        <taxon>ecological metagenomes</taxon>
    </lineage>
</organism>
<name>A0A0F8ZZF1_9ZZZZ</name>
<sequence length="60" mass="6902">MTALFALLYAVIFVIGVWFLPSSLVGLFLMIGITLLMVLFQYGISPLIIGWMYRIDWIPY</sequence>
<comment type="caution">
    <text evidence="2">The sequence shown here is derived from an EMBL/GenBank/DDBJ whole genome shotgun (WGS) entry which is preliminary data.</text>
</comment>
<keyword evidence="1" id="KW-0472">Membrane</keyword>
<gene>
    <name evidence="2" type="ORF">LCGC14_2975520</name>
</gene>
<dbReference type="AlphaFoldDB" id="A0A0F8ZZF1"/>
<evidence type="ECO:0000256" key="1">
    <source>
        <dbReference type="SAM" id="Phobius"/>
    </source>
</evidence>
<reference evidence="2" key="1">
    <citation type="journal article" date="2015" name="Nature">
        <title>Complex archaea that bridge the gap between prokaryotes and eukaryotes.</title>
        <authorList>
            <person name="Spang A."/>
            <person name="Saw J.H."/>
            <person name="Jorgensen S.L."/>
            <person name="Zaremba-Niedzwiedzka K."/>
            <person name="Martijn J."/>
            <person name="Lind A.E."/>
            <person name="van Eijk R."/>
            <person name="Schleper C."/>
            <person name="Guy L."/>
            <person name="Ettema T.J."/>
        </authorList>
    </citation>
    <scope>NUCLEOTIDE SEQUENCE</scope>
</reference>
<evidence type="ECO:0000313" key="2">
    <source>
        <dbReference type="EMBL" id="KKK65301.1"/>
    </source>
</evidence>
<accession>A0A0F8ZZF1</accession>
<protein>
    <submittedName>
        <fullName evidence="2">Uncharacterized protein</fullName>
    </submittedName>
</protein>
<keyword evidence="1" id="KW-0812">Transmembrane</keyword>
<dbReference type="EMBL" id="LAZR01060622">
    <property type="protein sequence ID" value="KKK65301.1"/>
    <property type="molecule type" value="Genomic_DNA"/>
</dbReference>